<reference evidence="1 2" key="1">
    <citation type="journal article" date="2009" name="PLoS Genet.">
        <title>Genomic analysis of the basal lineage fungus Rhizopus oryzae reveals a whole-genome duplication.</title>
        <authorList>
            <person name="Ma L.-J."/>
            <person name="Ibrahim A.S."/>
            <person name="Skory C."/>
            <person name="Grabherr M.G."/>
            <person name="Burger G."/>
            <person name="Butler M."/>
            <person name="Elias M."/>
            <person name="Idnurm A."/>
            <person name="Lang B.F."/>
            <person name="Sone T."/>
            <person name="Abe A."/>
            <person name="Calvo S.E."/>
            <person name="Corrochano L.M."/>
            <person name="Engels R."/>
            <person name="Fu J."/>
            <person name="Hansberg W."/>
            <person name="Kim J.-M."/>
            <person name="Kodira C.D."/>
            <person name="Koehrsen M.J."/>
            <person name="Liu B."/>
            <person name="Miranda-Saavedra D."/>
            <person name="O'Leary S."/>
            <person name="Ortiz-Castellanos L."/>
            <person name="Poulter R."/>
            <person name="Rodriguez-Romero J."/>
            <person name="Ruiz-Herrera J."/>
            <person name="Shen Y.-Q."/>
            <person name="Zeng Q."/>
            <person name="Galagan J."/>
            <person name="Birren B.W."/>
            <person name="Cuomo C.A."/>
            <person name="Wickes B.L."/>
        </authorList>
    </citation>
    <scope>NUCLEOTIDE SEQUENCE [LARGE SCALE GENOMIC DNA]</scope>
    <source>
        <strain evidence="2">RA 99-880 / ATCC MYA-4621 / FGSC 9543 / NRRL 43880</strain>
    </source>
</reference>
<sequence length="92" mass="10874">MRPHFIFDDINNSKQRFDFRQYCLKQEPEYDQLNCIEKMVYLISEDTENCVLDTLPNNFLQQFTLNEPYQSLATIGIERIGQTVKVHAIVNS</sequence>
<dbReference type="VEuPathDB" id="FungiDB:RO3G_07926"/>
<dbReference type="AlphaFoldDB" id="I1C441"/>
<dbReference type="RefSeq" id="XP_067518617.1">
    <property type="nucleotide sequence ID" value="XM_067662516.1"/>
</dbReference>
<keyword evidence="2" id="KW-1185">Reference proteome</keyword>
<dbReference type="InParanoid" id="I1C441"/>
<dbReference type="EMBL" id="CH476736">
    <property type="protein sequence ID" value="EIE83221.1"/>
    <property type="molecule type" value="Genomic_DNA"/>
</dbReference>
<proteinExistence type="predicted"/>
<dbReference type="GeneID" id="93614897"/>
<gene>
    <name evidence="1" type="ORF">RO3G_07926</name>
</gene>
<name>I1C441_RHIO9</name>
<evidence type="ECO:0000313" key="2">
    <source>
        <dbReference type="Proteomes" id="UP000009138"/>
    </source>
</evidence>
<dbReference type="Proteomes" id="UP000009138">
    <property type="component" value="Unassembled WGS sequence"/>
</dbReference>
<accession>I1C441</accession>
<organism evidence="1 2">
    <name type="scientific">Rhizopus delemar (strain RA 99-880 / ATCC MYA-4621 / FGSC 9543 / NRRL 43880)</name>
    <name type="common">Mucormycosis agent</name>
    <name type="synonym">Rhizopus arrhizus var. delemar</name>
    <dbReference type="NCBI Taxonomy" id="246409"/>
    <lineage>
        <taxon>Eukaryota</taxon>
        <taxon>Fungi</taxon>
        <taxon>Fungi incertae sedis</taxon>
        <taxon>Mucoromycota</taxon>
        <taxon>Mucoromycotina</taxon>
        <taxon>Mucoromycetes</taxon>
        <taxon>Mucorales</taxon>
        <taxon>Mucorineae</taxon>
        <taxon>Rhizopodaceae</taxon>
        <taxon>Rhizopus</taxon>
    </lineage>
</organism>
<protein>
    <submittedName>
        <fullName evidence="1">Uncharacterized protein</fullName>
    </submittedName>
</protein>
<evidence type="ECO:0000313" key="1">
    <source>
        <dbReference type="EMBL" id="EIE83221.1"/>
    </source>
</evidence>